<evidence type="ECO:0000313" key="3">
    <source>
        <dbReference type="Proteomes" id="UP000229095"/>
    </source>
</evidence>
<accession>A0A2M9H725</accession>
<dbReference type="Proteomes" id="UP000229095">
    <property type="component" value="Unassembled WGS sequence"/>
</dbReference>
<feature type="domain" description="N-acetyltransferase" evidence="1">
    <location>
        <begin position="5"/>
        <end position="201"/>
    </location>
</feature>
<keyword evidence="3" id="KW-1185">Reference proteome</keyword>
<dbReference type="InterPro" id="IPR000182">
    <property type="entry name" value="GNAT_dom"/>
</dbReference>
<dbReference type="RefSeq" id="WP_100511394.1">
    <property type="nucleotide sequence ID" value="NZ_PEBI01000004.1"/>
</dbReference>
<sequence>MTSQAVLRAMRTEDMPKIEDIVRRTWNYDGLVSPRTAELLARIDACNCLSRRTFMRVADIDGDVAGLIVVNDRRNPRRDLRLTFRQIASYAALATSRDGREGLAMFHEYMRTDRELSRDARTQGMSYDGEIVLFIVNDRYRGHGVGRRLFDAALEHMDDAGIGDFFLYTDTTCDFGFYDHRGLTRRCERHASYTLAGKRFDEDMYIYDGIIGRLKS</sequence>
<dbReference type="CDD" id="cd04301">
    <property type="entry name" value="NAT_SF"/>
    <property type="match status" value="1"/>
</dbReference>
<protein>
    <recommendedName>
        <fullName evidence="1">N-acetyltransferase domain-containing protein</fullName>
    </recommendedName>
</protein>
<dbReference type="GO" id="GO:0016747">
    <property type="term" value="F:acyltransferase activity, transferring groups other than amino-acyl groups"/>
    <property type="evidence" value="ECO:0007669"/>
    <property type="project" value="InterPro"/>
</dbReference>
<dbReference type="InterPro" id="IPR016181">
    <property type="entry name" value="Acyl_CoA_acyltransferase"/>
</dbReference>
<dbReference type="SUPFAM" id="SSF55729">
    <property type="entry name" value="Acyl-CoA N-acyltransferases (Nat)"/>
    <property type="match status" value="1"/>
</dbReference>
<evidence type="ECO:0000313" key="2">
    <source>
        <dbReference type="EMBL" id="PJM72609.1"/>
    </source>
</evidence>
<gene>
    <name evidence="2" type="ORF">CS006_08525</name>
</gene>
<dbReference type="AlphaFoldDB" id="A0A2M9H725"/>
<organism evidence="2 3">
    <name type="scientific">Bifidobacterium primatium</name>
    <dbReference type="NCBI Taxonomy" id="2045438"/>
    <lineage>
        <taxon>Bacteria</taxon>
        <taxon>Bacillati</taxon>
        <taxon>Actinomycetota</taxon>
        <taxon>Actinomycetes</taxon>
        <taxon>Bifidobacteriales</taxon>
        <taxon>Bifidobacteriaceae</taxon>
        <taxon>Bifidobacterium</taxon>
    </lineage>
</organism>
<proteinExistence type="predicted"/>
<name>A0A2M9H725_9BIFI</name>
<dbReference type="Pfam" id="PF00583">
    <property type="entry name" value="Acetyltransf_1"/>
    <property type="match status" value="1"/>
</dbReference>
<evidence type="ECO:0000259" key="1">
    <source>
        <dbReference type="PROSITE" id="PS51186"/>
    </source>
</evidence>
<dbReference type="Gene3D" id="3.40.630.30">
    <property type="match status" value="1"/>
</dbReference>
<dbReference type="EMBL" id="PEBI01000004">
    <property type="protein sequence ID" value="PJM72609.1"/>
    <property type="molecule type" value="Genomic_DNA"/>
</dbReference>
<dbReference type="PROSITE" id="PS51186">
    <property type="entry name" value="GNAT"/>
    <property type="match status" value="1"/>
</dbReference>
<comment type="caution">
    <text evidence="2">The sequence shown here is derived from an EMBL/GenBank/DDBJ whole genome shotgun (WGS) entry which is preliminary data.</text>
</comment>
<reference evidence="2 3" key="1">
    <citation type="submission" date="2017-10" db="EMBL/GenBank/DDBJ databases">
        <title>Draft genome sequences of strains TRE 1, TRE 9, TRE H and TRI 7, isolated from tamarins, belonging to four potential novel Bifidobacterium species.</title>
        <authorList>
            <person name="Mattarelli P."/>
            <person name="Modesto M."/>
            <person name="Puglisi E."/>
            <person name="Morelli L."/>
            <person name="Spezio C."/>
            <person name="Bonetti A."/>
            <person name="Sandri C."/>
        </authorList>
    </citation>
    <scope>NUCLEOTIDE SEQUENCE [LARGE SCALE GENOMIC DNA]</scope>
    <source>
        <strain evidence="3">TRE1</strain>
    </source>
</reference>
<dbReference type="OrthoDB" id="6711752at2"/>